<evidence type="ECO:0000313" key="5">
    <source>
        <dbReference type="Proteomes" id="UP001595833"/>
    </source>
</evidence>
<evidence type="ECO:0000256" key="1">
    <source>
        <dbReference type="ARBA" id="ARBA00022801"/>
    </source>
</evidence>
<dbReference type="CDD" id="cd05830">
    <property type="entry name" value="Sortase_E"/>
    <property type="match status" value="1"/>
</dbReference>
<keyword evidence="3" id="KW-0812">Transmembrane</keyword>
<dbReference type="Proteomes" id="UP001595833">
    <property type="component" value="Unassembled WGS sequence"/>
</dbReference>
<dbReference type="EMBL" id="JBHSJB010000023">
    <property type="protein sequence ID" value="MFC5056683.1"/>
    <property type="molecule type" value="Genomic_DNA"/>
</dbReference>
<feature type="compositionally biased region" description="Acidic residues" evidence="2">
    <location>
        <begin position="14"/>
        <end position="26"/>
    </location>
</feature>
<feature type="compositionally biased region" description="Basic and acidic residues" evidence="2">
    <location>
        <begin position="27"/>
        <end position="36"/>
    </location>
</feature>
<sequence>MDPPTEVIPTVEDDHYEDDEYYDEDDAYAHEGPDRGDGDEDEDRDDRPALLPDTPGRKAVRAFGEALITMGLVILLFVVYEVYVTDLISAGKQDDATQALDDQWNANTVEAPEQQREAKYDLLDGQAFAKLYIPAFGPDYKFSVVEGTTDKDLEIGPGHYKNTALPGEPGNFSVAGHRVGKGAPFNDLDLLSSCDAIVVETQTQWFVYRVMPMSDELGGWAEKQANPKCQKVSPLGAPYDKTFGQEIVLPTQGEVIAPVPYFEGEIPAAQQASLMTLTTCHPRFSDAQRLIVHAVLADSYPKAPDFVPDAMKES</sequence>
<dbReference type="InterPro" id="IPR053465">
    <property type="entry name" value="Sortase_Class_E"/>
</dbReference>
<dbReference type="InterPro" id="IPR005754">
    <property type="entry name" value="Sortase"/>
</dbReference>
<keyword evidence="1" id="KW-0378">Hydrolase</keyword>
<keyword evidence="5" id="KW-1185">Reference proteome</keyword>
<feature type="region of interest" description="Disordered" evidence="2">
    <location>
        <begin position="1"/>
        <end position="55"/>
    </location>
</feature>
<reference evidence="5" key="1">
    <citation type="journal article" date="2019" name="Int. J. Syst. Evol. Microbiol.">
        <title>The Global Catalogue of Microorganisms (GCM) 10K type strain sequencing project: providing services to taxonomists for standard genome sequencing and annotation.</title>
        <authorList>
            <consortium name="The Broad Institute Genomics Platform"/>
            <consortium name="The Broad Institute Genome Sequencing Center for Infectious Disease"/>
            <person name="Wu L."/>
            <person name="Ma J."/>
        </authorList>
    </citation>
    <scope>NUCLEOTIDE SEQUENCE [LARGE SCALE GENOMIC DNA]</scope>
    <source>
        <strain evidence="5">KCTC 12848</strain>
    </source>
</reference>
<evidence type="ECO:0000256" key="2">
    <source>
        <dbReference type="SAM" id="MobiDB-lite"/>
    </source>
</evidence>
<evidence type="ECO:0000256" key="3">
    <source>
        <dbReference type="SAM" id="Phobius"/>
    </source>
</evidence>
<gene>
    <name evidence="4" type="ORF">ACFPFM_23410</name>
</gene>
<protein>
    <submittedName>
        <fullName evidence="4">Class E sortase</fullName>
    </submittedName>
</protein>
<dbReference type="Pfam" id="PF04203">
    <property type="entry name" value="Sortase"/>
    <property type="match status" value="1"/>
</dbReference>
<comment type="caution">
    <text evidence="4">The sequence shown here is derived from an EMBL/GenBank/DDBJ whole genome shotgun (WGS) entry which is preliminary data.</text>
</comment>
<dbReference type="NCBIfam" id="NF033747">
    <property type="entry name" value="class_E_sortase"/>
    <property type="match status" value="1"/>
</dbReference>
<dbReference type="InterPro" id="IPR042003">
    <property type="entry name" value="Sortase_E"/>
</dbReference>
<keyword evidence="3" id="KW-1133">Transmembrane helix</keyword>
<dbReference type="Gene3D" id="2.40.260.10">
    <property type="entry name" value="Sortase"/>
    <property type="match status" value="1"/>
</dbReference>
<accession>A0ABV9Y331</accession>
<dbReference type="InterPro" id="IPR023365">
    <property type="entry name" value="Sortase_dom-sf"/>
</dbReference>
<evidence type="ECO:0000313" key="4">
    <source>
        <dbReference type="EMBL" id="MFC5056683.1"/>
    </source>
</evidence>
<organism evidence="4 5">
    <name type="scientific">Saccharothrix xinjiangensis</name>
    <dbReference type="NCBI Taxonomy" id="204798"/>
    <lineage>
        <taxon>Bacteria</taxon>
        <taxon>Bacillati</taxon>
        <taxon>Actinomycetota</taxon>
        <taxon>Actinomycetes</taxon>
        <taxon>Pseudonocardiales</taxon>
        <taxon>Pseudonocardiaceae</taxon>
        <taxon>Saccharothrix</taxon>
    </lineage>
</organism>
<proteinExistence type="predicted"/>
<dbReference type="SUPFAM" id="SSF63817">
    <property type="entry name" value="Sortase"/>
    <property type="match status" value="1"/>
</dbReference>
<name>A0ABV9Y331_9PSEU</name>
<keyword evidence="3" id="KW-0472">Membrane</keyword>
<feature type="transmembrane region" description="Helical" evidence="3">
    <location>
        <begin position="62"/>
        <end position="83"/>
    </location>
</feature>
<dbReference type="RefSeq" id="WP_344034425.1">
    <property type="nucleotide sequence ID" value="NZ_BAAAKE010000001.1"/>
</dbReference>